<dbReference type="InterPro" id="IPR047890">
    <property type="entry name" value="KHDC4_KH-I_first"/>
</dbReference>
<feature type="compositionally biased region" description="Basic and acidic residues" evidence="4">
    <location>
        <begin position="3051"/>
        <end position="3061"/>
    </location>
</feature>
<feature type="compositionally biased region" description="Pro residues" evidence="4">
    <location>
        <begin position="2945"/>
        <end position="2958"/>
    </location>
</feature>
<dbReference type="Pfam" id="PF23469">
    <property type="entry name" value="KH_12"/>
    <property type="match status" value="1"/>
</dbReference>
<name>A0A2B4SEK9_STYPI</name>
<dbReference type="InterPro" id="IPR047889">
    <property type="entry name" value="KHDC4_KH-I_second"/>
</dbReference>
<dbReference type="InterPro" id="IPR043153">
    <property type="entry name" value="DENN_C"/>
</dbReference>
<dbReference type="InterPro" id="IPR057977">
    <property type="entry name" value="TPR_DENND3"/>
</dbReference>
<dbReference type="STRING" id="50429.A0A2B4SEK9"/>
<sequence>VKLSDVDKPVRIIIPFKDQRLTDLVRRQLSDLAKKINMSDLCQVFTSKKIADEIKDFLQKMEMKTDEEKRWLVVGIVMVKVIAPVLRDVVEQGIKLHYSHLDAMLCPCKLNVLTFADYKSNPSLKNLKFENVNNNRQTHGKDKNKYNFSVSSELDLAKLYLPDYLATFSAFDESLDLSAILRLLGYSKPAPIFQSPDPTLLIQTAADAVRDDVRNKWAHPNLNDWTEAVFNDCFTNLENLLKSVGRGSKETLDQLLKWQTRGCQMVMGHDVDHQLWSLVKQTLALFVKELEAIQDQQLALDETVENQGQRINEMDARLSKLAENHNRAKEMLENLNAQLRPASPPRRPFNLDQFTIKLKDRYKRSSTVQTSVWSAKSKANIRQVYTRLSMVKESRTVSVEYTELFKKMMNGLVPKRMLVVGQAGIGKSTFLTKLCLDWVECEETSDCEDRTILEKFKLVLLLKLREVSHCKTLKEVISLSDLLSDEDKYLTDELLHYINENQEQVLFVFDGYDEYGEGKNSEVFDIFRGDKLRGCSVLVTSRSSQGDDLREFADMYAEVTGFSRKDIEEFVVKQLGEFEGKALMHHLEKERLIDTAKVPILCLFFTMLWKKMREKFTTKNRTMVFLEIVQCILDYDYGKGASDQPRTFEDSKDILADLGEVALEALLSDDLLFEYSKLRQIKGCDAVIRGFLQVTEDTENIRPSERVSFIHKTIHEFLAAWFVVHKLVPERNLGRLREKTRDSESCLRLENVFLFISGLSCDGAGAELVLGHLTDVNRDDRNLQFKQTVVLPGKSEKTCYDLTYRQLRFHDLVFALFDEAQLKEGLLRHCLSRTDGVMILSQRLVKNLLECSDNIVQMDNGTVMVKKVKDDLPFYLEENLRKFFDSFDVAVKVTESSQALQLGDFYRKFLNCGFRCMCNFSAVLFSNKGSIACYITDLLVACELHELMFTGYATEGHRFLEFIIAEDVKHINQDHELQKGLRLQHSVPLEFPFQGPSEARSLLNAQNPSSDEYLLNHLQSLECVSTSSREILRAFGVIAGKSKYFNSVKLRLGKGGDFCDFLEPAKTLKDCSIQLSGDLSHPCMSAGETRLSNLLPNFKKLSVLHLNLKDCTKVLVNQLVAVITQSTIKSLELEEVDLIEDTAIVLGNSVCRMSALEVLVIMGKLNELGLAGMQALFGGFTQEIPLRELKLSYFNVRKDGLKFLRNSFQFFPRLEELRLVKLGIDDKDVCDLLRNVNFPELHKLDFSQNRLGHGITSIVNHIERFPKILQLVLEDVNCSEEDKVFIIENVRKFRPLFGVCPLSLDTINAFSRSDNQRFSSRDITLTRGNLPHALVINQVVLHDTHNVHTHNGDFRSEKSIVSMGKSFAMDTHFSKLPNSLIEICVVVGMDQDTGLVLARSAESKKASKSSKQESPLSQTLFETHVLAALSGEVASFCCTAVEFDTYRCPKEKGLSALFGRFSSRDITLTRGNLPHALVINQVVLHDTHNVHTHNGDFRSEKSIVSMGKSFAMDTHFSKLPNSLIEICVVVGMDQDTGLVLARSAESKKASKSSKQESPLSQTLFETHVLAALSGEVASFCCTAVEFDSEPYYSNLGILCSPAKGGNPGRRARRGSVRVKTAELPLTQEVISSLPQFCFPDGGTISKKKKPVECHSLVLTDMEVAQDSSHQLYYVPTCCCLISKWPYFNIMKDCMSRNSSSLELNIFCDLLKLQSLFTFIQPFLWSWTYVPILPSALLDLVEAPGAFIMGCHREHKSKIERVVKEMDEFSTFVIADIDEGSVKSPPRIQRLPTYAAELYKFRMKNAVIHFDSLLLQRQTFYSLQEWKESRDQFVRNFQQLVLASNLEMMLRMFSDIKNYIVQQEDVCKSHGFSMFLYDLIHNPEKTDYFTLMAQKTRVVPKVGPLRKRSSSALSAVPVIPDQCFVNALLPVGLLAQLVERCTSIAEDPTNMSSSLLASHLYLRGMLRIARRENTKAVDDFFGVSSRSAQLFPSSTVKEIICKLSDSEVAELKTRHFWRKAELLRIDAKEKWNYIRERKEVVTSAIPSTPLALEEFVKHASMLQIANSQDAGRRLFQALTNDSTSTVVDPETFATFYYAFTEASIKAKSLSLRNIVLERNEYVLKVSKHIKTNKGMGWLVLTVDRLLFLPDGTQNCTSVLCNDEIMNVEPHSESRLSRYGYSDTAIRITSTARDSVSFIAHVKEEKDFWRSCLLEMKAAYMISDIYKDKEIVKQAAQNVIMADSLSQSNYSDQVAMQVLYYSTQSHHKSKLTRPTEKTLFMRVNPSPQDIEKTTVEALLYVPGSKERERKIWCAMIEKQVLSVDDRPRCYHVQGSTREHHKENQADQQLLGHHDLLSCMIQTKDSQGQTTVWSAGLNGQIVGWDPVTLTAKKEVKLDQRNGKTLYSIAEVGDTFWCATRFNVVVINYNGDDNEAKTLTPKEGEQMSVDTMCAVSEKEVWAGSKNGNIYVIGVKQFKVIMELSLHQDRVRSMCLTDEGFVVSGPGSRDGRIAVWKSHLFEECSNVQHSSHERSKFPQQIMEEISTCGEEGENKKILEEMKILIPRKSKWDVPSSEGGGNNGNGNMSATDAAKERAAKLNAMLAAQGKLAKSNPPPVLGHPSPAAKVTPPPSLTVNNGASSVSQDLITAEVEINDSAARTLLCKGTTQDEINRYSGAAVSTRGKFMSENEKREAEGTGVKPLYLCVQGLTQEKVDLAVKRIREIIAGADVNVPPPSQPQKMPVTSPASTPACNQPLPMFDRQPLPPGMHYVQDKVFVGLDNSLPEFSVKEKLQGPGGSYFQHITMQTGAKVQLRGRGSGFIEPTSGKEAFEALYIYISHGRVDGLTAAKTLVENLIQTVHTEYKAFEQTRRTHYGYSPYMNAGNQTNMGQTPSGYQPAPYGYPQPPQPPGNGYPHPAQPPPASGYPYSNPYHVPPMQHPPPTMHHGAPPSGPPRYGPPPPPVSGYGNRGPHNNPHPPPRGPAPYPGFPPVPPPFEAPPVGPSSFAPQPDASFQHPTHDPVQPPPRENEYQPGEPTSSSKGDGEKYQREAAQPLDPPKRKFKEKDSSILNLGEAASVDVIKQSSELMPPPPPVIPVIKKKPEKPGHHDFAVPLPLKDVVPAAAAAAASSSRSRPAGKREAPSLPLSEAAVKISKTEEELTSPSGIASLVAYGDGDSSDEEGGSLSPDDNRNDGKQNRDVGRNRQGATRLPFWAVRK</sequence>
<dbReference type="InterPro" id="IPR036322">
    <property type="entry name" value="WD40_repeat_dom_sf"/>
</dbReference>
<feature type="compositionally biased region" description="Pro residues" evidence="4">
    <location>
        <begin position="2969"/>
        <end position="2996"/>
    </location>
</feature>
<evidence type="ECO:0000256" key="1">
    <source>
        <dbReference type="ARBA" id="ARBA00022741"/>
    </source>
</evidence>
<dbReference type="FunFam" id="3.30.1370.10:FF:000037">
    <property type="entry name" value="KH domain protein"/>
    <property type="match status" value="1"/>
</dbReference>
<feature type="non-terminal residue" evidence="6">
    <location>
        <position position="1"/>
    </location>
</feature>
<dbReference type="SUPFAM" id="SSF52047">
    <property type="entry name" value="RNI-like"/>
    <property type="match status" value="1"/>
</dbReference>
<dbReference type="Gene3D" id="2.130.10.10">
    <property type="entry name" value="YVTN repeat-like/Quinoprotein amine dehydrogenase"/>
    <property type="match status" value="1"/>
</dbReference>
<feature type="coiled-coil region" evidence="3">
    <location>
        <begin position="304"/>
        <end position="338"/>
    </location>
</feature>
<dbReference type="CDD" id="cd22386">
    <property type="entry name" value="KH-I_KHDC4_rpt2"/>
    <property type="match status" value="1"/>
</dbReference>
<feature type="domain" description="NACHT" evidence="5">
    <location>
        <begin position="415"/>
        <end position="544"/>
    </location>
</feature>
<organism evidence="6 7">
    <name type="scientific">Stylophora pistillata</name>
    <name type="common">Smooth cauliflower coral</name>
    <dbReference type="NCBI Taxonomy" id="50429"/>
    <lineage>
        <taxon>Eukaryota</taxon>
        <taxon>Metazoa</taxon>
        <taxon>Cnidaria</taxon>
        <taxon>Anthozoa</taxon>
        <taxon>Hexacorallia</taxon>
        <taxon>Scleractinia</taxon>
        <taxon>Astrocoeniina</taxon>
        <taxon>Pocilloporidae</taxon>
        <taxon>Stylophora</taxon>
    </lineage>
</organism>
<reference evidence="7" key="1">
    <citation type="journal article" date="2017" name="bioRxiv">
        <title>Comparative analysis of the genomes of Stylophora pistillata and Acropora digitifera provides evidence for extensive differences between species of corals.</title>
        <authorList>
            <person name="Voolstra C.R."/>
            <person name="Li Y."/>
            <person name="Liew Y.J."/>
            <person name="Baumgarten S."/>
            <person name="Zoccola D."/>
            <person name="Flot J.-F."/>
            <person name="Tambutte S."/>
            <person name="Allemand D."/>
            <person name="Aranda M."/>
        </authorList>
    </citation>
    <scope>NUCLEOTIDE SEQUENCE [LARGE SCALE GENOMIC DNA]</scope>
</reference>
<dbReference type="Pfam" id="PF05729">
    <property type="entry name" value="NACHT"/>
    <property type="match status" value="1"/>
</dbReference>
<proteinExistence type="predicted"/>
<dbReference type="InterPro" id="IPR036612">
    <property type="entry name" value="KH_dom_type_1_sf"/>
</dbReference>
<dbReference type="InterPro" id="IPR055256">
    <property type="entry name" value="KH_1_KHDC4/BBP-like"/>
</dbReference>
<evidence type="ECO:0000256" key="4">
    <source>
        <dbReference type="SAM" id="MobiDB-lite"/>
    </source>
</evidence>
<dbReference type="SUPFAM" id="SSF52540">
    <property type="entry name" value="P-loop containing nucleoside triphosphate hydrolases"/>
    <property type="match status" value="1"/>
</dbReference>
<dbReference type="SMART" id="SM00799">
    <property type="entry name" value="DENN"/>
    <property type="match status" value="1"/>
</dbReference>
<dbReference type="InterPro" id="IPR007111">
    <property type="entry name" value="NACHT_NTPase"/>
</dbReference>
<evidence type="ECO:0000256" key="3">
    <source>
        <dbReference type="SAM" id="Coils"/>
    </source>
</evidence>
<dbReference type="InterPro" id="IPR001194">
    <property type="entry name" value="cDENN_dom"/>
</dbReference>
<accession>A0A2B4SEK9</accession>
<dbReference type="Pfam" id="PF22675">
    <property type="entry name" value="KH-I_KHDC4-BBP"/>
    <property type="match status" value="1"/>
</dbReference>
<keyword evidence="2" id="KW-0067">ATP-binding</keyword>
<feature type="region of interest" description="Disordered" evidence="4">
    <location>
        <begin position="2873"/>
        <end position="3211"/>
    </location>
</feature>
<feature type="compositionally biased region" description="Low complexity" evidence="4">
    <location>
        <begin position="3115"/>
        <end position="3128"/>
    </location>
</feature>
<dbReference type="Gene3D" id="3.80.10.10">
    <property type="entry name" value="Ribonuclease Inhibitor"/>
    <property type="match status" value="1"/>
</dbReference>
<dbReference type="Gene3D" id="3.30.1370.10">
    <property type="entry name" value="K Homology domain, type 1"/>
    <property type="match status" value="2"/>
</dbReference>
<dbReference type="Pfam" id="PF25570">
    <property type="entry name" value="TPR_DENND3"/>
    <property type="match status" value="1"/>
</dbReference>
<dbReference type="InterPro" id="IPR056149">
    <property type="entry name" value="PRP5/DDX46/KHDC4_KH"/>
</dbReference>
<feature type="compositionally biased region" description="Polar residues" evidence="4">
    <location>
        <begin position="2878"/>
        <end position="2887"/>
    </location>
</feature>
<dbReference type="EMBL" id="LSMT01000071">
    <property type="protein sequence ID" value="PFX29114.1"/>
    <property type="molecule type" value="Genomic_DNA"/>
</dbReference>
<dbReference type="SUPFAM" id="SSF50978">
    <property type="entry name" value="WD40 repeat-like"/>
    <property type="match status" value="1"/>
</dbReference>
<keyword evidence="1" id="KW-0547">Nucleotide-binding</keyword>
<dbReference type="Gene3D" id="3.40.50.300">
    <property type="entry name" value="P-loop containing nucleotide triphosphate hydrolases"/>
    <property type="match status" value="1"/>
</dbReference>
<dbReference type="OrthoDB" id="397265at2759"/>
<evidence type="ECO:0000313" key="6">
    <source>
        <dbReference type="EMBL" id="PFX29114.1"/>
    </source>
</evidence>
<dbReference type="Gene3D" id="3.30.450.200">
    <property type="match status" value="1"/>
</dbReference>
<feature type="compositionally biased region" description="Pro residues" evidence="4">
    <location>
        <begin position="2928"/>
        <end position="2938"/>
    </location>
</feature>
<dbReference type="PROSITE" id="PS50837">
    <property type="entry name" value="NACHT"/>
    <property type="match status" value="1"/>
</dbReference>
<keyword evidence="3" id="KW-0175">Coiled coil</keyword>
<gene>
    <name evidence="6" type="ORF">AWC38_SpisGene6179</name>
</gene>
<dbReference type="Pfam" id="PF02141">
    <property type="entry name" value="DENN"/>
    <property type="match status" value="1"/>
</dbReference>
<feature type="compositionally biased region" description="Pro residues" evidence="4">
    <location>
        <begin position="2896"/>
        <end position="2919"/>
    </location>
</feature>
<dbReference type="InterPro" id="IPR032675">
    <property type="entry name" value="LRR_dom_sf"/>
</dbReference>
<dbReference type="PANTHER" id="PTHR46312">
    <property type="entry name" value="NACHT DOMAIN-CONTAINING PROTEIN"/>
    <property type="match status" value="1"/>
</dbReference>
<keyword evidence="7" id="KW-1185">Reference proteome</keyword>
<comment type="caution">
    <text evidence="6">The sequence shown here is derived from an EMBL/GenBank/DDBJ whole genome shotgun (WGS) entry which is preliminary data.</text>
</comment>
<dbReference type="Gene3D" id="3.40.50.11500">
    <property type="match status" value="1"/>
</dbReference>
<dbReference type="Proteomes" id="UP000225706">
    <property type="component" value="Unassembled WGS sequence"/>
</dbReference>
<feature type="region of interest" description="Disordered" evidence="4">
    <location>
        <begin position="2606"/>
        <end position="2627"/>
    </location>
</feature>
<feature type="compositionally biased region" description="Low complexity" evidence="4">
    <location>
        <begin position="2959"/>
        <end position="2968"/>
    </location>
</feature>
<dbReference type="InterPro" id="IPR015943">
    <property type="entry name" value="WD40/YVTN_repeat-like_dom_sf"/>
</dbReference>
<dbReference type="CDD" id="cd22385">
    <property type="entry name" value="KH-I_KHDC4_rpt1"/>
    <property type="match status" value="1"/>
</dbReference>
<dbReference type="GO" id="GO:0005524">
    <property type="term" value="F:ATP binding"/>
    <property type="evidence" value="ECO:0007669"/>
    <property type="project" value="UniProtKB-KW"/>
</dbReference>
<dbReference type="PANTHER" id="PTHR46312:SF2">
    <property type="entry name" value="NUCLEOTIDE-BINDING OLIGOMERIZATION DOMAIN-CONTAINING PROTEIN 2-LIKE"/>
    <property type="match status" value="1"/>
</dbReference>
<protein>
    <submittedName>
        <fullName evidence="6">UPF0469 protein KIAA0907</fullName>
    </submittedName>
</protein>
<dbReference type="InterPro" id="IPR027417">
    <property type="entry name" value="P-loop_NTPase"/>
</dbReference>
<evidence type="ECO:0000313" key="7">
    <source>
        <dbReference type="Proteomes" id="UP000225706"/>
    </source>
</evidence>
<evidence type="ECO:0000259" key="5">
    <source>
        <dbReference type="PROSITE" id="PS50837"/>
    </source>
</evidence>
<dbReference type="SUPFAM" id="SSF54791">
    <property type="entry name" value="Eukaryotic type KH-domain (KH-domain type I)"/>
    <property type="match status" value="1"/>
</dbReference>
<dbReference type="GO" id="GO:0003723">
    <property type="term" value="F:RNA binding"/>
    <property type="evidence" value="ECO:0007669"/>
    <property type="project" value="InterPro"/>
</dbReference>
<feature type="compositionally biased region" description="Basic and acidic residues" evidence="4">
    <location>
        <begin position="3182"/>
        <end position="3196"/>
    </location>
</feature>
<evidence type="ECO:0000256" key="2">
    <source>
        <dbReference type="ARBA" id="ARBA00022840"/>
    </source>
</evidence>